<feature type="transmembrane region" description="Helical" evidence="5">
    <location>
        <begin position="165"/>
        <end position="184"/>
    </location>
</feature>
<evidence type="ECO:0000256" key="4">
    <source>
        <dbReference type="ARBA" id="ARBA00023136"/>
    </source>
</evidence>
<dbReference type="Gene3D" id="1.20.1250.20">
    <property type="entry name" value="MFS general substrate transporter like domains"/>
    <property type="match status" value="1"/>
</dbReference>
<feature type="transmembrane region" description="Helical" evidence="5">
    <location>
        <begin position="353"/>
        <end position="375"/>
    </location>
</feature>
<dbReference type="PANTHER" id="PTHR48021:SF1">
    <property type="entry name" value="GH07001P-RELATED"/>
    <property type="match status" value="1"/>
</dbReference>
<dbReference type="InterPro" id="IPR020846">
    <property type="entry name" value="MFS_dom"/>
</dbReference>
<proteinExistence type="predicted"/>
<dbReference type="InParanoid" id="A0A7E5VQP8"/>
<evidence type="ECO:0000259" key="6">
    <source>
        <dbReference type="PROSITE" id="PS50850"/>
    </source>
</evidence>
<dbReference type="PROSITE" id="PS00217">
    <property type="entry name" value="SUGAR_TRANSPORT_2"/>
    <property type="match status" value="1"/>
</dbReference>
<dbReference type="AlphaFoldDB" id="A0A7E5VQP8"/>
<dbReference type="OrthoDB" id="6339427at2759"/>
<evidence type="ECO:0000313" key="7">
    <source>
        <dbReference type="Proteomes" id="UP000322000"/>
    </source>
</evidence>
<evidence type="ECO:0000256" key="3">
    <source>
        <dbReference type="ARBA" id="ARBA00022989"/>
    </source>
</evidence>
<feature type="domain" description="Major facilitator superfamily (MFS) profile" evidence="6">
    <location>
        <begin position="7"/>
        <end position="443"/>
    </location>
</feature>
<dbReference type="GeneID" id="113495769"/>
<dbReference type="Pfam" id="PF00083">
    <property type="entry name" value="Sugar_tr"/>
    <property type="match status" value="1"/>
</dbReference>
<dbReference type="Proteomes" id="UP000322000">
    <property type="component" value="Chromosome 7"/>
</dbReference>
<reference evidence="8" key="1">
    <citation type="submission" date="2025-08" db="UniProtKB">
        <authorList>
            <consortium name="RefSeq"/>
        </authorList>
    </citation>
    <scope>IDENTIFICATION</scope>
</reference>
<protein>
    <submittedName>
        <fullName evidence="8">Facilitated trehalose transporter Tret1-like</fullName>
    </submittedName>
</protein>
<evidence type="ECO:0000256" key="5">
    <source>
        <dbReference type="SAM" id="Phobius"/>
    </source>
</evidence>
<dbReference type="InterPro" id="IPR036259">
    <property type="entry name" value="MFS_trans_sf"/>
</dbReference>
<dbReference type="PROSITE" id="PS50850">
    <property type="entry name" value="MFS"/>
    <property type="match status" value="1"/>
</dbReference>
<dbReference type="SUPFAM" id="SSF103473">
    <property type="entry name" value="MFS general substrate transporter"/>
    <property type="match status" value="1"/>
</dbReference>
<evidence type="ECO:0000313" key="8">
    <source>
        <dbReference type="RefSeq" id="XP_026730491.1"/>
    </source>
</evidence>
<feature type="transmembrane region" description="Helical" evidence="5">
    <location>
        <begin position="319"/>
        <end position="341"/>
    </location>
</feature>
<evidence type="ECO:0000256" key="1">
    <source>
        <dbReference type="ARBA" id="ARBA00004141"/>
    </source>
</evidence>
<feature type="transmembrane region" description="Helical" evidence="5">
    <location>
        <begin position="251"/>
        <end position="272"/>
    </location>
</feature>
<keyword evidence="2 5" id="KW-0812">Transmembrane</keyword>
<feature type="transmembrane region" description="Helical" evidence="5">
    <location>
        <begin position="52"/>
        <end position="72"/>
    </location>
</feature>
<dbReference type="InterPro" id="IPR005829">
    <property type="entry name" value="Sugar_transporter_CS"/>
</dbReference>
<keyword evidence="3 5" id="KW-1133">Transmembrane helix</keyword>
<dbReference type="GO" id="GO:0022857">
    <property type="term" value="F:transmembrane transporter activity"/>
    <property type="evidence" value="ECO:0007669"/>
    <property type="project" value="InterPro"/>
</dbReference>
<dbReference type="PANTHER" id="PTHR48021">
    <property type="match status" value="1"/>
</dbReference>
<dbReference type="KEGG" id="tnl:113495769"/>
<dbReference type="InterPro" id="IPR050549">
    <property type="entry name" value="MFS_Trehalose_Transporter"/>
</dbReference>
<feature type="transmembrane region" description="Helical" evidence="5">
    <location>
        <begin position="292"/>
        <end position="312"/>
    </location>
</feature>
<feature type="transmembrane region" description="Helical" evidence="5">
    <location>
        <begin position="387"/>
        <end position="405"/>
    </location>
</feature>
<dbReference type="InterPro" id="IPR005828">
    <property type="entry name" value="MFS_sugar_transport-like"/>
</dbReference>
<feature type="transmembrane region" description="Helical" evidence="5">
    <location>
        <begin position="139"/>
        <end position="159"/>
    </location>
</feature>
<feature type="transmembrane region" description="Helical" evidence="5">
    <location>
        <begin position="417"/>
        <end position="439"/>
    </location>
</feature>
<feature type="transmembrane region" description="Helical" evidence="5">
    <location>
        <begin position="105"/>
        <end position="127"/>
    </location>
</feature>
<feature type="transmembrane region" description="Helical" evidence="5">
    <location>
        <begin position="79"/>
        <end position="99"/>
    </location>
</feature>
<accession>A0A7E5VQP8</accession>
<gene>
    <name evidence="8" type="primary">LOC113495769</name>
</gene>
<evidence type="ECO:0000256" key="2">
    <source>
        <dbReference type="ARBA" id="ARBA00022692"/>
    </source>
</evidence>
<dbReference type="GO" id="GO:0016020">
    <property type="term" value="C:membrane"/>
    <property type="evidence" value="ECO:0007669"/>
    <property type="project" value="UniProtKB-SubCell"/>
</dbReference>
<organism evidence="7 8">
    <name type="scientific">Trichoplusia ni</name>
    <name type="common">Cabbage looper</name>
    <dbReference type="NCBI Taxonomy" id="7111"/>
    <lineage>
        <taxon>Eukaryota</taxon>
        <taxon>Metazoa</taxon>
        <taxon>Ecdysozoa</taxon>
        <taxon>Arthropoda</taxon>
        <taxon>Hexapoda</taxon>
        <taxon>Insecta</taxon>
        <taxon>Pterygota</taxon>
        <taxon>Neoptera</taxon>
        <taxon>Endopterygota</taxon>
        <taxon>Lepidoptera</taxon>
        <taxon>Glossata</taxon>
        <taxon>Ditrysia</taxon>
        <taxon>Noctuoidea</taxon>
        <taxon>Noctuidae</taxon>
        <taxon>Plusiinae</taxon>
        <taxon>Trichoplusia</taxon>
    </lineage>
</organism>
<sequence length="487" mass="54393">MDKSFFKQAWIVSGVLLTMLEVGMFLGFTTSLLPALKDPTSPVRASLEQSSWIAASFSLAWIPGFLSSSYYMDRFGRKAAFIFDVIPGALGLVLMYFSSNVFCLLAARVLEGITAGSTSILGAIIIGEYTSPANRGMFLNLKTAALYLGSMIVHLLGYYFHWRTIAVLSLIPALIAFGMICTWPESPSWLASKKRFDDTARVFYSLRGKTEQADIELQDLIRTQKERPKSMELTLLYSSLLFFRKFSRRDFVMPVLNYLFAAILLETTGRHIFPAYAVQIITEVSGNHDSFYYTLALDILVTVSATFSSILIRLFKRRTLLFLTGSVAVLVLMAACCDLFLASNGIIPNIPWIPMSLFAVYFAIVNFACAPIPLALIGEIFPLEHRAGGTTIAGILIALTSIATLKMTPLLMATVKVYGTFFILGIIMAISLVFLYFLLPETKDRTLLEIEYFYNHGRFRDVTQDDKEAESTMIQLPRIEITKEVLS</sequence>
<name>A0A7E5VQP8_TRINI</name>
<dbReference type="RefSeq" id="XP_026730491.1">
    <property type="nucleotide sequence ID" value="XM_026874690.1"/>
</dbReference>
<keyword evidence="4 5" id="KW-0472">Membrane</keyword>
<comment type="subcellular location">
    <subcellularLocation>
        <location evidence="1">Membrane</location>
        <topology evidence="1">Multi-pass membrane protein</topology>
    </subcellularLocation>
</comment>
<feature type="transmembrane region" description="Helical" evidence="5">
    <location>
        <begin position="9"/>
        <end position="32"/>
    </location>
</feature>
<keyword evidence="7" id="KW-1185">Reference proteome</keyword>